<dbReference type="InterPro" id="IPR038674">
    <property type="entry name" value="CzcE_sf"/>
</dbReference>
<organism evidence="2 3">
    <name type="scientific">Massilia oculi</name>
    <dbReference type="NCBI Taxonomy" id="945844"/>
    <lineage>
        <taxon>Bacteria</taxon>
        <taxon>Pseudomonadati</taxon>
        <taxon>Pseudomonadota</taxon>
        <taxon>Betaproteobacteria</taxon>
        <taxon>Burkholderiales</taxon>
        <taxon>Oxalobacteraceae</taxon>
        <taxon>Telluria group</taxon>
        <taxon>Massilia</taxon>
    </lineage>
</organism>
<keyword evidence="3" id="KW-1185">Reference proteome</keyword>
<dbReference type="KEGG" id="mtim:DIR46_00430"/>
<evidence type="ECO:0000313" key="3">
    <source>
        <dbReference type="Proteomes" id="UP000245820"/>
    </source>
</evidence>
<keyword evidence="1" id="KW-0732">Signal</keyword>
<evidence type="ECO:0008006" key="4">
    <source>
        <dbReference type="Google" id="ProtNLM"/>
    </source>
</evidence>
<protein>
    <recommendedName>
        <fullName evidence="4">CzcE family metal-binding protein</fullName>
    </recommendedName>
</protein>
<dbReference type="Proteomes" id="UP000245820">
    <property type="component" value="Chromosome"/>
</dbReference>
<dbReference type="Pfam" id="PF16986">
    <property type="entry name" value="CzcE"/>
    <property type="match status" value="1"/>
</dbReference>
<dbReference type="PROSITE" id="PS51257">
    <property type="entry name" value="PROKAR_LIPOPROTEIN"/>
    <property type="match status" value="1"/>
</dbReference>
<dbReference type="EMBL" id="CP029343">
    <property type="protein sequence ID" value="AWL03076.1"/>
    <property type="molecule type" value="Genomic_DNA"/>
</dbReference>
<name>A0A2S2DE08_9BURK</name>
<reference evidence="2 3" key="1">
    <citation type="submission" date="2018-05" db="EMBL/GenBank/DDBJ databases">
        <title>Complete genome sequence of Massilia oculi sp. nov. CCUG 43427T (=DSM 26321T), the type strain of M. oculi, and comparison with genome sequences of other Massilia strains.</title>
        <authorList>
            <person name="Zhu B."/>
        </authorList>
    </citation>
    <scope>NUCLEOTIDE SEQUENCE [LARGE SCALE GENOMIC DNA]</scope>
    <source>
        <strain evidence="2 3">CCUG 43427</strain>
    </source>
</reference>
<evidence type="ECO:0000256" key="1">
    <source>
        <dbReference type="SAM" id="SignalP"/>
    </source>
</evidence>
<dbReference type="RefSeq" id="WP_109343484.1">
    <property type="nucleotide sequence ID" value="NZ_CP029343.1"/>
</dbReference>
<dbReference type="OrthoDB" id="8760010at2"/>
<evidence type="ECO:0000313" key="2">
    <source>
        <dbReference type="EMBL" id="AWL03076.1"/>
    </source>
</evidence>
<gene>
    <name evidence="2" type="ORF">DIR46_00430</name>
</gene>
<proteinExistence type="predicted"/>
<dbReference type="AlphaFoldDB" id="A0A2S2DE08"/>
<feature type="chain" id="PRO_5015441450" description="CzcE family metal-binding protein" evidence="1">
    <location>
        <begin position="25"/>
        <end position="120"/>
    </location>
</feature>
<sequence>MKTHINFLSAVLLACMFIPLDSRANEGGMPSESAAEAKTGRAAPFGYSSNAAPDRVITIVEGKTRSIHVKRLETVRIVDGPRNLTWTFDTLGLSPISLANILPNATNVTIYVEESPMYAN</sequence>
<dbReference type="Gene3D" id="2.60.40.2280">
    <property type="entry name" value="Heavy-metal resistance protein CzcE"/>
    <property type="match status" value="1"/>
</dbReference>
<dbReference type="InterPro" id="IPR031560">
    <property type="entry name" value="CzcE"/>
</dbReference>
<accession>A0A2S2DE08</accession>
<feature type="signal peptide" evidence="1">
    <location>
        <begin position="1"/>
        <end position="24"/>
    </location>
</feature>